<dbReference type="Proteomes" id="UP000193207">
    <property type="component" value="Unassembled WGS sequence"/>
</dbReference>
<keyword evidence="3" id="KW-1185">Reference proteome</keyword>
<dbReference type="EMBL" id="FWFU01000002">
    <property type="protein sequence ID" value="SLN37298.1"/>
    <property type="molecule type" value="Genomic_DNA"/>
</dbReference>
<evidence type="ECO:0000259" key="1">
    <source>
        <dbReference type="Pfam" id="PF13472"/>
    </source>
</evidence>
<dbReference type="PROSITE" id="PS51257">
    <property type="entry name" value="PROKAR_LIPOPROTEIN"/>
    <property type="match status" value="1"/>
</dbReference>
<dbReference type="OrthoDB" id="7840049at2"/>
<dbReference type="Gene3D" id="3.40.50.1110">
    <property type="entry name" value="SGNH hydrolase"/>
    <property type="match status" value="1"/>
</dbReference>
<reference evidence="2 3" key="1">
    <citation type="submission" date="2017-03" db="EMBL/GenBank/DDBJ databases">
        <authorList>
            <person name="Afonso C.L."/>
            <person name="Miller P.J."/>
            <person name="Scott M.A."/>
            <person name="Spackman E."/>
            <person name="Goraichik I."/>
            <person name="Dimitrov K.M."/>
            <person name="Suarez D.L."/>
            <person name="Swayne D.E."/>
        </authorList>
    </citation>
    <scope>NUCLEOTIDE SEQUENCE [LARGE SCALE GENOMIC DNA]</scope>
    <source>
        <strain evidence="2 3">CECT 8110</strain>
    </source>
</reference>
<evidence type="ECO:0000313" key="2">
    <source>
        <dbReference type="EMBL" id="SLN37298.1"/>
    </source>
</evidence>
<sequence length="233" mass="25350">MIQRMAALLALVLLAGCGEPVTSNSGSRILLLGDSLMAFNKAQDRAVSDAIEEELKEPVTDRSVVGARFFYPLPITGSAGLSIPKQYREGDWDWVVLNGGGNDIWMGCLCGPCKQRISRLISEDGKRGTIPGFVSRMRQTGAQVVFVGYLRTPGVTSPVEGCADEGDEMDRRLARLAALDRGVHFLSLAELVPHGDRSYHGLDLIHPSPKGSQEIGRRIARIIETHSRPPSSR</sequence>
<dbReference type="InterPro" id="IPR013830">
    <property type="entry name" value="SGNH_hydro"/>
</dbReference>
<organism evidence="2 3">
    <name type="scientific">Roseovarius halotolerans</name>
    <dbReference type="NCBI Taxonomy" id="505353"/>
    <lineage>
        <taxon>Bacteria</taxon>
        <taxon>Pseudomonadati</taxon>
        <taxon>Pseudomonadota</taxon>
        <taxon>Alphaproteobacteria</taxon>
        <taxon>Rhodobacterales</taxon>
        <taxon>Roseobacteraceae</taxon>
        <taxon>Roseovarius</taxon>
    </lineage>
</organism>
<accession>A0A1X6Z0Q9</accession>
<dbReference type="GO" id="GO:0016788">
    <property type="term" value="F:hydrolase activity, acting on ester bonds"/>
    <property type="evidence" value="ECO:0007669"/>
    <property type="project" value="UniProtKB-ARBA"/>
</dbReference>
<dbReference type="InterPro" id="IPR036514">
    <property type="entry name" value="SGNH_hydro_sf"/>
</dbReference>
<feature type="domain" description="SGNH hydrolase-type esterase" evidence="1">
    <location>
        <begin position="31"/>
        <end position="213"/>
    </location>
</feature>
<dbReference type="SUPFAM" id="SSF52266">
    <property type="entry name" value="SGNH hydrolase"/>
    <property type="match status" value="1"/>
</dbReference>
<evidence type="ECO:0000313" key="3">
    <source>
        <dbReference type="Proteomes" id="UP000193207"/>
    </source>
</evidence>
<dbReference type="AlphaFoldDB" id="A0A1X6Z0Q9"/>
<proteinExistence type="predicted"/>
<dbReference type="CDD" id="cd00229">
    <property type="entry name" value="SGNH_hydrolase"/>
    <property type="match status" value="1"/>
</dbReference>
<name>A0A1X6Z0Q9_9RHOB</name>
<dbReference type="Pfam" id="PF13472">
    <property type="entry name" value="Lipase_GDSL_2"/>
    <property type="match status" value="1"/>
</dbReference>
<gene>
    <name evidence="2" type="ORF">ROH8110_01929</name>
</gene>
<protein>
    <recommendedName>
        <fullName evidence="1">SGNH hydrolase-type esterase domain-containing protein</fullName>
    </recommendedName>
</protein>